<evidence type="ECO:0000313" key="13">
    <source>
        <dbReference type="Proteomes" id="UP000178964"/>
    </source>
</evidence>
<evidence type="ECO:0000256" key="2">
    <source>
        <dbReference type="ARBA" id="ARBA00022730"/>
    </source>
</evidence>
<dbReference type="AlphaFoldDB" id="A0A1F4VRD3"/>
<evidence type="ECO:0000256" key="6">
    <source>
        <dbReference type="ARBA" id="ARBA00035207"/>
    </source>
</evidence>
<reference evidence="12 13" key="1">
    <citation type="journal article" date="2016" name="Nat. Commun.">
        <title>Thousands of microbial genomes shed light on interconnected biogeochemical processes in an aquifer system.</title>
        <authorList>
            <person name="Anantharaman K."/>
            <person name="Brown C.T."/>
            <person name="Hug L.A."/>
            <person name="Sharon I."/>
            <person name="Castelle C.J."/>
            <person name="Probst A.J."/>
            <person name="Thomas B.C."/>
            <person name="Singh A."/>
            <person name="Wilkins M.J."/>
            <person name="Karaoz U."/>
            <person name="Brodie E.L."/>
            <person name="Williams K.H."/>
            <person name="Hubbard S.S."/>
            <person name="Banfield J.F."/>
        </authorList>
    </citation>
    <scope>NUCLEOTIDE SEQUENCE [LARGE SCALE GENOMIC DNA]</scope>
</reference>
<dbReference type="InterPro" id="IPR047867">
    <property type="entry name" value="Ribosomal_uL22_bac/org-type"/>
</dbReference>
<keyword evidence="3 7" id="KW-0694">RNA-binding</keyword>
<comment type="similarity">
    <text evidence="1 7 8">Belongs to the universal ribosomal protein uL22 family.</text>
</comment>
<organism evidence="12 13">
    <name type="scientific">candidate division WWE3 bacterium RIFCSPLOWO2_01_FULL_42_11</name>
    <dbReference type="NCBI Taxonomy" id="1802627"/>
    <lineage>
        <taxon>Bacteria</taxon>
        <taxon>Katanobacteria</taxon>
    </lineage>
</organism>
<protein>
    <recommendedName>
        <fullName evidence="6 7">Large ribosomal subunit protein uL22</fullName>
    </recommendedName>
</protein>
<dbReference type="SUPFAM" id="SSF54843">
    <property type="entry name" value="Ribosomal protein L22"/>
    <property type="match status" value="1"/>
</dbReference>
<dbReference type="PANTHER" id="PTHR13501:SF8">
    <property type="entry name" value="LARGE RIBOSOMAL SUBUNIT PROTEIN UL22M"/>
    <property type="match status" value="1"/>
</dbReference>
<evidence type="ECO:0000256" key="8">
    <source>
        <dbReference type="RuleBase" id="RU004005"/>
    </source>
</evidence>
<evidence type="ECO:0000256" key="10">
    <source>
        <dbReference type="RuleBase" id="RU004008"/>
    </source>
</evidence>
<evidence type="ECO:0000256" key="7">
    <source>
        <dbReference type="HAMAP-Rule" id="MF_01331"/>
    </source>
</evidence>
<name>A0A1F4VRD3_UNCKA</name>
<keyword evidence="4 7" id="KW-0689">Ribosomal protein</keyword>
<evidence type="ECO:0000256" key="3">
    <source>
        <dbReference type="ARBA" id="ARBA00022884"/>
    </source>
</evidence>
<dbReference type="EMBL" id="MEVK01000008">
    <property type="protein sequence ID" value="OGC59761.1"/>
    <property type="molecule type" value="Genomic_DNA"/>
</dbReference>
<comment type="subunit">
    <text evidence="7 9">Part of the 50S ribosomal subunit.</text>
</comment>
<evidence type="ECO:0000256" key="5">
    <source>
        <dbReference type="ARBA" id="ARBA00023274"/>
    </source>
</evidence>
<dbReference type="PANTHER" id="PTHR13501">
    <property type="entry name" value="CHLOROPLAST 50S RIBOSOMAL PROTEIN L22-RELATED"/>
    <property type="match status" value="1"/>
</dbReference>
<sequence length="165" mass="18207">MEFKSQARSLHISARKMRLVADLVRGQEPHKANLRLEFSGKKAGGLLMKVIDSAVSNATHNFQRDPKDLIISQIYVDEGPRLKRIRFASRGRANPYQKHLAHVTVVLGEKHSDSKATTVVKTLADKPDGKSVVTTVKDSLPAESVADTKKPTAKPKKATKTKESK</sequence>
<evidence type="ECO:0000313" key="12">
    <source>
        <dbReference type="EMBL" id="OGC59761.1"/>
    </source>
</evidence>
<dbReference type="InterPro" id="IPR005727">
    <property type="entry name" value="Ribosomal_uL22_bac/chlpt-type"/>
</dbReference>
<comment type="caution">
    <text evidence="12">The sequence shown here is derived from an EMBL/GenBank/DDBJ whole genome shotgun (WGS) entry which is preliminary data.</text>
</comment>
<evidence type="ECO:0000256" key="9">
    <source>
        <dbReference type="RuleBase" id="RU004006"/>
    </source>
</evidence>
<feature type="region of interest" description="Disordered" evidence="11">
    <location>
        <begin position="127"/>
        <end position="165"/>
    </location>
</feature>
<dbReference type="Gene3D" id="3.90.470.10">
    <property type="entry name" value="Ribosomal protein L22/L17"/>
    <property type="match status" value="1"/>
</dbReference>
<comment type="function">
    <text evidence="7 10">This protein binds specifically to 23S rRNA; its binding is stimulated by other ribosomal proteins, e.g., L4, L17, and L20. It is important during the early stages of 50S assembly. It makes multiple contacts with different domains of the 23S rRNA in the assembled 50S subunit and ribosome.</text>
</comment>
<dbReference type="GO" id="GO:0019843">
    <property type="term" value="F:rRNA binding"/>
    <property type="evidence" value="ECO:0007669"/>
    <property type="project" value="UniProtKB-UniRule"/>
</dbReference>
<comment type="function">
    <text evidence="7">The globular domain of the protein is located near the polypeptide exit tunnel on the outside of the subunit, while an extended beta-hairpin is found that lines the wall of the exit tunnel in the center of the 70S ribosome.</text>
</comment>
<evidence type="ECO:0000256" key="1">
    <source>
        <dbReference type="ARBA" id="ARBA00009451"/>
    </source>
</evidence>
<dbReference type="GO" id="GO:0006412">
    <property type="term" value="P:translation"/>
    <property type="evidence" value="ECO:0007669"/>
    <property type="project" value="UniProtKB-UniRule"/>
</dbReference>
<dbReference type="Pfam" id="PF00237">
    <property type="entry name" value="Ribosomal_L22"/>
    <property type="match status" value="1"/>
</dbReference>
<keyword evidence="5 7" id="KW-0687">Ribonucleoprotein</keyword>
<dbReference type="GO" id="GO:0003735">
    <property type="term" value="F:structural constituent of ribosome"/>
    <property type="evidence" value="ECO:0007669"/>
    <property type="project" value="InterPro"/>
</dbReference>
<dbReference type="CDD" id="cd00336">
    <property type="entry name" value="Ribosomal_L22"/>
    <property type="match status" value="1"/>
</dbReference>
<dbReference type="GO" id="GO:0022625">
    <property type="term" value="C:cytosolic large ribosomal subunit"/>
    <property type="evidence" value="ECO:0007669"/>
    <property type="project" value="TreeGrafter"/>
</dbReference>
<dbReference type="Proteomes" id="UP000178964">
    <property type="component" value="Unassembled WGS sequence"/>
</dbReference>
<evidence type="ECO:0000256" key="4">
    <source>
        <dbReference type="ARBA" id="ARBA00022980"/>
    </source>
</evidence>
<dbReference type="InterPro" id="IPR036394">
    <property type="entry name" value="Ribosomal_uL22_sf"/>
</dbReference>
<dbReference type="HAMAP" id="MF_01331_B">
    <property type="entry name" value="Ribosomal_uL22_B"/>
    <property type="match status" value="1"/>
</dbReference>
<keyword evidence="2 7" id="KW-0699">rRNA-binding</keyword>
<gene>
    <name evidence="7" type="primary">rplV</name>
    <name evidence="12" type="ORF">A3A70_01130</name>
</gene>
<dbReference type="InterPro" id="IPR001063">
    <property type="entry name" value="Ribosomal_uL22"/>
</dbReference>
<dbReference type="STRING" id="1802627.A3A70_01130"/>
<accession>A0A1F4VRD3</accession>
<proteinExistence type="inferred from homology"/>
<dbReference type="NCBIfam" id="TIGR01044">
    <property type="entry name" value="rplV_bact"/>
    <property type="match status" value="1"/>
</dbReference>
<evidence type="ECO:0000256" key="11">
    <source>
        <dbReference type="SAM" id="MobiDB-lite"/>
    </source>
</evidence>